<proteinExistence type="predicted"/>
<name>A0A2T6ZAK0_TUBBO</name>
<evidence type="ECO:0000313" key="3">
    <source>
        <dbReference type="Proteomes" id="UP000244722"/>
    </source>
</evidence>
<comment type="caution">
    <text evidence="2">The sequence shown here is derived from an EMBL/GenBank/DDBJ whole genome shotgun (WGS) entry which is preliminary data.</text>
</comment>
<keyword evidence="3" id="KW-1185">Reference proteome</keyword>
<feature type="region of interest" description="Disordered" evidence="1">
    <location>
        <begin position="1"/>
        <end position="24"/>
    </location>
</feature>
<sequence>MADVASKNMARLKPPPHPLNDRNIPHRSKERVTLHLPPQPQPIEAQNLAHHTTCIIILPRG</sequence>
<accession>A0A2T6ZAK0</accession>
<gene>
    <name evidence="2" type="ORF">B9Z19DRAFT_1097189</name>
</gene>
<dbReference type="EMBL" id="NESQ01000529">
    <property type="protein sequence ID" value="PUU72476.1"/>
    <property type="molecule type" value="Genomic_DNA"/>
</dbReference>
<dbReference type="AlphaFoldDB" id="A0A2T6ZAK0"/>
<organism evidence="2 3">
    <name type="scientific">Tuber borchii</name>
    <name type="common">White truffle</name>
    <dbReference type="NCBI Taxonomy" id="42251"/>
    <lineage>
        <taxon>Eukaryota</taxon>
        <taxon>Fungi</taxon>
        <taxon>Dikarya</taxon>
        <taxon>Ascomycota</taxon>
        <taxon>Pezizomycotina</taxon>
        <taxon>Pezizomycetes</taxon>
        <taxon>Pezizales</taxon>
        <taxon>Tuberaceae</taxon>
        <taxon>Tuber</taxon>
    </lineage>
</organism>
<protein>
    <submittedName>
        <fullName evidence="2">Uncharacterized protein</fullName>
    </submittedName>
</protein>
<evidence type="ECO:0000256" key="1">
    <source>
        <dbReference type="SAM" id="MobiDB-lite"/>
    </source>
</evidence>
<reference evidence="2 3" key="1">
    <citation type="submission" date="2017-04" db="EMBL/GenBank/DDBJ databases">
        <title>Draft genome sequence of Tuber borchii Vittad., a whitish edible truffle.</title>
        <authorList>
            <consortium name="DOE Joint Genome Institute"/>
            <person name="Murat C."/>
            <person name="Kuo A."/>
            <person name="Barry K.W."/>
            <person name="Clum A."/>
            <person name="Dockter R.B."/>
            <person name="Fauchery L."/>
            <person name="Iotti M."/>
            <person name="Kohler A."/>
            <person name="Labutti K."/>
            <person name="Lindquist E.A."/>
            <person name="Lipzen A."/>
            <person name="Ohm R.A."/>
            <person name="Wang M."/>
            <person name="Grigoriev I.V."/>
            <person name="Zambonelli A."/>
            <person name="Martin F.M."/>
        </authorList>
    </citation>
    <scope>NUCLEOTIDE SEQUENCE [LARGE SCALE GENOMIC DNA]</scope>
    <source>
        <strain evidence="2 3">Tbo3840</strain>
    </source>
</reference>
<evidence type="ECO:0000313" key="2">
    <source>
        <dbReference type="EMBL" id="PUU72476.1"/>
    </source>
</evidence>
<dbReference type="Proteomes" id="UP000244722">
    <property type="component" value="Unassembled WGS sequence"/>
</dbReference>